<dbReference type="GO" id="GO:0016051">
    <property type="term" value="P:carbohydrate biosynthetic process"/>
    <property type="evidence" value="ECO:0007669"/>
    <property type="project" value="InterPro"/>
</dbReference>
<dbReference type="PANTHER" id="PTHR42966:SF1">
    <property type="entry name" value="SIALIC ACID SYNTHASE"/>
    <property type="match status" value="1"/>
</dbReference>
<dbReference type="SUPFAM" id="SSF51569">
    <property type="entry name" value="Aldolase"/>
    <property type="match status" value="1"/>
</dbReference>
<feature type="non-terminal residue" evidence="2">
    <location>
        <position position="157"/>
    </location>
</feature>
<organism evidence="2">
    <name type="scientific">marine metagenome</name>
    <dbReference type="NCBI Taxonomy" id="408172"/>
    <lineage>
        <taxon>unclassified sequences</taxon>
        <taxon>metagenomes</taxon>
        <taxon>ecological metagenomes</taxon>
    </lineage>
</organism>
<name>A0A382G3K1_9ZZZZ</name>
<dbReference type="InterPro" id="IPR013132">
    <property type="entry name" value="PseI/NeuA/B-like_N"/>
</dbReference>
<dbReference type="PANTHER" id="PTHR42966">
    <property type="entry name" value="N-ACETYLNEURAMINATE SYNTHASE"/>
    <property type="match status" value="1"/>
</dbReference>
<protein>
    <recommendedName>
        <fullName evidence="1">PseI/NeuA/B-like domain-containing protein</fullName>
    </recommendedName>
</protein>
<dbReference type="InterPro" id="IPR051690">
    <property type="entry name" value="PseI-like"/>
</dbReference>
<reference evidence="2" key="1">
    <citation type="submission" date="2018-05" db="EMBL/GenBank/DDBJ databases">
        <authorList>
            <person name="Lanie J.A."/>
            <person name="Ng W.-L."/>
            <person name="Kazmierczak K.M."/>
            <person name="Andrzejewski T.M."/>
            <person name="Davidsen T.M."/>
            <person name="Wayne K.J."/>
            <person name="Tettelin H."/>
            <person name="Glass J.I."/>
            <person name="Rusch D."/>
            <person name="Podicherti R."/>
            <person name="Tsui H.-C.T."/>
            <person name="Winkler M.E."/>
        </authorList>
    </citation>
    <scope>NUCLEOTIDE SEQUENCE</scope>
</reference>
<evidence type="ECO:0000259" key="1">
    <source>
        <dbReference type="Pfam" id="PF03102"/>
    </source>
</evidence>
<dbReference type="Pfam" id="PF03102">
    <property type="entry name" value="NeuB"/>
    <property type="match status" value="1"/>
</dbReference>
<dbReference type="GO" id="GO:0047444">
    <property type="term" value="F:N-acylneuraminate-9-phosphate synthase activity"/>
    <property type="evidence" value="ECO:0007669"/>
    <property type="project" value="TreeGrafter"/>
</dbReference>
<accession>A0A382G3K1</accession>
<dbReference type="AlphaFoldDB" id="A0A382G3K1"/>
<dbReference type="EMBL" id="UINC01053212">
    <property type="protein sequence ID" value="SVB69459.1"/>
    <property type="molecule type" value="Genomic_DNA"/>
</dbReference>
<gene>
    <name evidence="2" type="ORF">METZ01_LOCUS222313</name>
</gene>
<sequence>MVKAAAQAGATHGKMQTIYANTLTYRPQFEEGLVQDGITKSIKRPYAEECERLKRLEISDEETIHFIELCHDNGLVPMTTCFVRAHVDRLASLGFCSIKVASYDCASFPLLRELVARFDEIVVSTGATHNDEVILAADSLRGTNFAMLHCVTLYPTP</sequence>
<feature type="domain" description="PseI/NeuA/B-like" evidence="1">
    <location>
        <begin position="1"/>
        <end position="157"/>
    </location>
</feature>
<dbReference type="Gene3D" id="3.20.20.70">
    <property type="entry name" value="Aldolase class I"/>
    <property type="match status" value="1"/>
</dbReference>
<proteinExistence type="predicted"/>
<dbReference type="InterPro" id="IPR013785">
    <property type="entry name" value="Aldolase_TIM"/>
</dbReference>
<evidence type="ECO:0000313" key="2">
    <source>
        <dbReference type="EMBL" id="SVB69459.1"/>
    </source>
</evidence>